<feature type="transmembrane region" description="Helical" evidence="1">
    <location>
        <begin position="6"/>
        <end position="24"/>
    </location>
</feature>
<gene>
    <name evidence="2" type="ORF">SAMN05216225_103418</name>
</gene>
<keyword evidence="1" id="KW-0812">Transmembrane</keyword>
<name>A0A1M5JZD5_9BACI</name>
<keyword evidence="1" id="KW-1133">Transmembrane helix</keyword>
<evidence type="ECO:0000313" key="2">
    <source>
        <dbReference type="EMBL" id="SHG45393.1"/>
    </source>
</evidence>
<protein>
    <submittedName>
        <fullName evidence="2">Uncharacterized protein</fullName>
    </submittedName>
</protein>
<evidence type="ECO:0000256" key="1">
    <source>
        <dbReference type="SAM" id="Phobius"/>
    </source>
</evidence>
<sequence length="52" mass="6182">MDNASWIISLIFFIIILVGMMELFSMSKRQKQLEEKLDEIHQNLRELKNTAD</sequence>
<organism evidence="2 3">
    <name type="scientific">Ornithinibacillus halophilus</name>
    <dbReference type="NCBI Taxonomy" id="930117"/>
    <lineage>
        <taxon>Bacteria</taxon>
        <taxon>Bacillati</taxon>
        <taxon>Bacillota</taxon>
        <taxon>Bacilli</taxon>
        <taxon>Bacillales</taxon>
        <taxon>Bacillaceae</taxon>
        <taxon>Ornithinibacillus</taxon>
    </lineage>
</organism>
<dbReference type="RefSeq" id="WP_159431582.1">
    <property type="nucleotide sequence ID" value="NZ_FQVW01000034.1"/>
</dbReference>
<accession>A0A1M5JZD5</accession>
<dbReference type="Proteomes" id="UP000183988">
    <property type="component" value="Unassembled WGS sequence"/>
</dbReference>
<dbReference type="AlphaFoldDB" id="A0A1M5JZD5"/>
<keyword evidence="3" id="KW-1185">Reference proteome</keyword>
<keyword evidence="1" id="KW-0472">Membrane</keyword>
<evidence type="ECO:0000313" key="3">
    <source>
        <dbReference type="Proteomes" id="UP000183988"/>
    </source>
</evidence>
<proteinExistence type="predicted"/>
<dbReference type="EMBL" id="FQVW01000034">
    <property type="protein sequence ID" value="SHG45393.1"/>
    <property type="molecule type" value="Genomic_DNA"/>
</dbReference>
<reference evidence="2 3" key="1">
    <citation type="submission" date="2016-11" db="EMBL/GenBank/DDBJ databases">
        <authorList>
            <person name="Jaros S."/>
            <person name="Januszkiewicz K."/>
            <person name="Wedrychowicz H."/>
        </authorList>
    </citation>
    <scope>NUCLEOTIDE SEQUENCE [LARGE SCALE GENOMIC DNA]</scope>
    <source>
        <strain evidence="2 3">IBRC-M 10683</strain>
    </source>
</reference>